<dbReference type="Pfam" id="PF00892">
    <property type="entry name" value="EamA"/>
    <property type="match status" value="2"/>
</dbReference>
<evidence type="ECO:0000259" key="7">
    <source>
        <dbReference type="Pfam" id="PF00892"/>
    </source>
</evidence>
<evidence type="ECO:0000256" key="2">
    <source>
        <dbReference type="ARBA" id="ARBA00009853"/>
    </source>
</evidence>
<feature type="domain" description="EamA" evidence="7">
    <location>
        <begin position="27"/>
        <end position="160"/>
    </location>
</feature>
<accession>A0A839AGS0</accession>
<feature type="transmembrane region" description="Helical" evidence="6">
    <location>
        <begin position="288"/>
        <end position="306"/>
    </location>
</feature>
<proteinExistence type="inferred from homology"/>
<name>A0A839AGS0_9HYPH</name>
<dbReference type="EMBL" id="JACFXV010000053">
    <property type="protein sequence ID" value="MBA5777739.1"/>
    <property type="molecule type" value="Genomic_DNA"/>
</dbReference>
<comment type="caution">
    <text evidence="8">The sequence shown here is derived from an EMBL/GenBank/DDBJ whole genome shotgun (WGS) entry which is preliminary data.</text>
</comment>
<feature type="transmembrane region" description="Helical" evidence="6">
    <location>
        <begin position="26"/>
        <end position="46"/>
    </location>
</feature>
<keyword evidence="3 6" id="KW-0812">Transmembrane</keyword>
<keyword evidence="4 6" id="KW-1133">Transmembrane helix</keyword>
<evidence type="ECO:0000256" key="4">
    <source>
        <dbReference type="ARBA" id="ARBA00022989"/>
    </source>
</evidence>
<keyword evidence="9" id="KW-1185">Reference proteome</keyword>
<reference evidence="8 9" key="1">
    <citation type="submission" date="2020-07" db="EMBL/GenBank/DDBJ databases">
        <title>Stappia sp., F7233, whole genome shotgun sequencing project.</title>
        <authorList>
            <person name="Jiang S."/>
            <person name="Liu Z.W."/>
            <person name="Du Z.J."/>
        </authorList>
    </citation>
    <scope>NUCLEOTIDE SEQUENCE [LARGE SCALE GENOMIC DNA]</scope>
    <source>
        <strain evidence="8 9">F7233</strain>
    </source>
</reference>
<dbReference type="PANTHER" id="PTHR22911:SF6">
    <property type="entry name" value="SOLUTE CARRIER FAMILY 35 MEMBER G1"/>
    <property type="match status" value="1"/>
</dbReference>
<evidence type="ECO:0000256" key="6">
    <source>
        <dbReference type="SAM" id="Phobius"/>
    </source>
</evidence>
<feature type="transmembrane region" description="Helical" evidence="6">
    <location>
        <begin position="144"/>
        <end position="161"/>
    </location>
</feature>
<dbReference type="SUPFAM" id="SSF103481">
    <property type="entry name" value="Multidrug resistance efflux transporter EmrE"/>
    <property type="match status" value="2"/>
</dbReference>
<feature type="transmembrane region" description="Helical" evidence="6">
    <location>
        <begin position="206"/>
        <end position="228"/>
    </location>
</feature>
<sequence>MPPASLARTKNAPVTSASDLNRTSPLVGILLKVTSALIFTGMIALVKIASERIPIGEILFARNFFGMIPVLVMIAFRGELGAAFATRRPLGHVGRAIVGASAMALWFSALARIPLPDATAISFSAPLMTVFLAWLLLGEAVRIYRWSAVFIGFCGIMVILSPHLSGSDFGDQAASGAIFAFAAACFMSLASVFVRNLTSTERTATIVLWFSALTSLFSLLTLPFGWVVPDAGDALVLVMIGLLGGIGQILLTQSYRYAEASTIAPFEYTTMLWALLVGWLLFEEVPTVEVLLGAAIVISAGIFVIFRERRLGLDRSKAQKASSPSRA</sequence>
<organism evidence="8 9">
    <name type="scientific">Stappia albiluteola</name>
    <dbReference type="NCBI Taxonomy" id="2758565"/>
    <lineage>
        <taxon>Bacteria</taxon>
        <taxon>Pseudomonadati</taxon>
        <taxon>Pseudomonadota</taxon>
        <taxon>Alphaproteobacteria</taxon>
        <taxon>Hyphomicrobiales</taxon>
        <taxon>Stappiaceae</taxon>
        <taxon>Stappia</taxon>
    </lineage>
</organism>
<dbReference type="RefSeq" id="WP_182165374.1">
    <property type="nucleotide sequence ID" value="NZ_JACFXV010000053.1"/>
</dbReference>
<keyword evidence="5 6" id="KW-0472">Membrane</keyword>
<feature type="transmembrane region" description="Helical" evidence="6">
    <location>
        <begin position="119"/>
        <end position="137"/>
    </location>
</feature>
<feature type="transmembrane region" description="Helical" evidence="6">
    <location>
        <begin position="96"/>
        <end position="113"/>
    </location>
</feature>
<feature type="transmembrane region" description="Helical" evidence="6">
    <location>
        <begin position="234"/>
        <end position="251"/>
    </location>
</feature>
<feature type="domain" description="EamA" evidence="7">
    <location>
        <begin position="175"/>
        <end position="305"/>
    </location>
</feature>
<dbReference type="GO" id="GO:0016020">
    <property type="term" value="C:membrane"/>
    <property type="evidence" value="ECO:0007669"/>
    <property type="project" value="UniProtKB-SubCell"/>
</dbReference>
<evidence type="ECO:0000256" key="5">
    <source>
        <dbReference type="ARBA" id="ARBA00023136"/>
    </source>
</evidence>
<dbReference type="PANTHER" id="PTHR22911">
    <property type="entry name" value="ACYL-MALONYL CONDENSING ENZYME-RELATED"/>
    <property type="match status" value="1"/>
</dbReference>
<evidence type="ECO:0000313" key="8">
    <source>
        <dbReference type="EMBL" id="MBA5777739.1"/>
    </source>
</evidence>
<protein>
    <submittedName>
        <fullName evidence="8">DMT family transporter</fullName>
    </submittedName>
</protein>
<evidence type="ECO:0000256" key="1">
    <source>
        <dbReference type="ARBA" id="ARBA00004141"/>
    </source>
</evidence>
<evidence type="ECO:0000313" key="9">
    <source>
        <dbReference type="Proteomes" id="UP000541109"/>
    </source>
</evidence>
<dbReference type="InterPro" id="IPR000620">
    <property type="entry name" value="EamA_dom"/>
</dbReference>
<gene>
    <name evidence="8" type="ORF">H2509_11445</name>
</gene>
<dbReference type="Proteomes" id="UP000541109">
    <property type="component" value="Unassembled WGS sequence"/>
</dbReference>
<dbReference type="InterPro" id="IPR037185">
    <property type="entry name" value="EmrE-like"/>
</dbReference>
<evidence type="ECO:0000256" key="3">
    <source>
        <dbReference type="ARBA" id="ARBA00022692"/>
    </source>
</evidence>
<dbReference type="AlphaFoldDB" id="A0A839AGS0"/>
<feature type="transmembrane region" description="Helical" evidence="6">
    <location>
        <begin position="58"/>
        <end position="76"/>
    </location>
</feature>
<feature type="transmembrane region" description="Helical" evidence="6">
    <location>
        <begin position="263"/>
        <end position="282"/>
    </location>
</feature>
<comment type="subcellular location">
    <subcellularLocation>
        <location evidence="1">Membrane</location>
        <topology evidence="1">Multi-pass membrane protein</topology>
    </subcellularLocation>
</comment>
<comment type="similarity">
    <text evidence="2">Belongs to the drug/metabolite transporter (DMT) superfamily. 10 TMS drug/metabolite exporter (DME) (TC 2.A.7.3) family.</text>
</comment>
<feature type="transmembrane region" description="Helical" evidence="6">
    <location>
        <begin position="173"/>
        <end position="194"/>
    </location>
</feature>